<dbReference type="AlphaFoldDB" id="A0A0S4IZW8"/>
<evidence type="ECO:0000313" key="3">
    <source>
        <dbReference type="Proteomes" id="UP000051952"/>
    </source>
</evidence>
<feature type="non-terminal residue" evidence="2">
    <location>
        <position position="198"/>
    </location>
</feature>
<organism evidence="2 3">
    <name type="scientific">Bodo saltans</name>
    <name type="common">Flagellated protozoan</name>
    <dbReference type="NCBI Taxonomy" id="75058"/>
    <lineage>
        <taxon>Eukaryota</taxon>
        <taxon>Discoba</taxon>
        <taxon>Euglenozoa</taxon>
        <taxon>Kinetoplastea</taxon>
        <taxon>Metakinetoplastina</taxon>
        <taxon>Eubodonida</taxon>
        <taxon>Bodonidae</taxon>
        <taxon>Bodo</taxon>
    </lineage>
</organism>
<reference evidence="3" key="1">
    <citation type="submission" date="2015-09" db="EMBL/GenBank/DDBJ databases">
        <authorList>
            <consortium name="Pathogen Informatics"/>
        </authorList>
    </citation>
    <scope>NUCLEOTIDE SEQUENCE [LARGE SCALE GENOMIC DNA]</scope>
    <source>
        <strain evidence="3">Lake Konstanz</strain>
    </source>
</reference>
<keyword evidence="3" id="KW-1185">Reference proteome</keyword>
<gene>
    <name evidence="2" type="ORF">BSAL_83625</name>
</gene>
<sequence>MKSRHTTAHAPVNSWRNAICAMLFAILVAPPLTSHQQQHRASSTFVILHKTTDPIACALDLSSSCSDFNNATVCSLASDCQWCATSGVCRATNETCYSSCVDSTVETEKLCNRSTECSWCSSIGVCLPQNVTCYGTCPAATNDTVACNISASCQYCSVVGACRLKNETCYASCPEAGHALGAAFCSSTTQCRYCSNST</sequence>
<name>A0A0S4IZW8_BODSA</name>
<dbReference type="EMBL" id="CYKH01000942">
    <property type="protein sequence ID" value="CUG70851.1"/>
    <property type="molecule type" value="Genomic_DNA"/>
</dbReference>
<proteinExistence type="predicted"/>
<dbReference type="VEuPathDB" id="TriTrypDB:BSAL_83625"/>
<evidence type="ECO:0000256" key="1">
    <source>
        <dbReference type="SAM" id="SignalP"/>
    </source>
</evidence>
<evidence type="ECO:0000313" key="2">
    <source>
        <dbReference type="EMBL" id="CUG70851.1"/>
    </source>
</evidence>
<dbReference type="Proteomes" id="UP000051952">
    <property type="component" value="Unassembled WGS sequence"/>
</dbReference>
<accession>A0A0S4IZW8</accession>
<feature type="signal peptide" evidence="1">
    <location>
        <begin position="1"/>
        <end position="34"/>
    </location>
</feature>
<protein>
    <submittedName>
        <fullName evidence="2">Membrane-associated protein, putative</fullName>
    </submittedName>
</protein>
<feature type="chain" id="PRO_5006621728" evidence="1">
    <location>
        <begin position="35"/>
        <end position="198"/>
    </location>
</feature>
<keyword evidence="1" id="KW-0732">Signal</keyword>